<gene>
    <name evidence="1" type="ORF">PtA15_2A148</name>
</gene>
<dbReference type="EMBL" id="CP110422">
    <property type="protein sequence ID" value="WAQ81836.1"/>
    <property type="molecule type" value="Genomic_DNA"/>
</dbReference>
<organism evidence="1 2">
    <name type="scientific">Puccinia triticina</name>
    <dbReference type="NCBI Taxonomy" id="208348"/>
    <lineage>
        <taxon>Eukaryota</taxon>
        <taxon>Fungi</taxon>
        <taxon>Dikarya</taxon>
        <taxon>Basidiomycota</taxon>
        <taxon>Pucciniomycotina</taxon>
        <taxon>Pucciniomycetes</taxon>
        <taxon>Pucciniales</taxon>
        <taxon>Pucciniaceae</taxon>
        <taxon>Puccinia</taxon>
    </lineage>
</organism>
<reference evidence="1" key="1">
    <citation type="submission" date="2022-10" db="EMBL/GenBank/DDBJ databases">
        <title>Puccinia triticina Genome sequencing and assembly.</title>
        <authorList>
            <person name="Li C."/>
        </authorList>
    </citation>
    <scope>NUCLEOTIDE SEQUENCE</scope>
    <source>
        <strain evidence="1">Pt15</strain>
    </source>
</reference>
<evidence type="ECO:0000313" key="2">
    <source>
        <dbReference type="Proteomes" id="UP001164743"/>
    </source>
</evidence>
<name>A0ABY7CCG3_9BASI</name>
<dbReference type="Proteomes" id="UP001164743">
    <property type="component" value="Chromosome 2A"/>
</dbReference>
<protein>
    <submittedName>
        <fullName evidence="1">Uncharacterized protein</fullName>
    </submittedName>
</protein>
<dbReference type="GeneID" id="77807034"/>
<keyword evidence="2" id="KW-1185">Reference proteome</keyword>
<proteinExistence type="predicted"/>
<dbReference type="RefSeq" id="XP_053017391.1">
    <property type="nucleotide sequence ID" value="XM_053166139.1"/>
</dbReference>
<evidence type="ECO:0000313" key="1">
    <source>
        <dbReference type="EMBL" id="WAQ81836.1"/>
    </source>
</evidence>
<accession>A0ABY7CCG3</accession>
<sequence>MDSNTSGQSSKLYLSILETFPNRLDVCNLTKTDFYLVSSQEEIRVYGIANSEKLWTKYVLNSSFSKSASTTRARVDPARRLRDKLYNWSKWIESRRMKRLGYTQMEPNDELTSDDLRVNYETVELAINFHIVSMVMKSYHYFWSVVNPMAIFQTAQSFPKSVDAAIEKFFSSDVEGLERLKAFCAGVHSDLNQEEGFYQILAKIIPEPYRIANYSFKVLNAWIDTCRREYILMSELIAVCLDVGPTMAAQDRLFWEQLEMLAARENFQPLLFSYKELCKFLEKGLPIDRLFEYYQLIKKITGEMKRFGDDQTRACMNAKVLQLQGHDVSTDPSLRKYVKMDGKEIATRVLRDKLNLLMNYAEELHHQRTFQPAKGLYSLQPRANPTQLTNIKLLLLDLLSPDNVISPERVTLQISYEVFRSNLPYVIKHKICLFGRFLEDGVEAARRKTSEIQRKTHENWDRELAAALHDVRSADPMSYVEIKTRLKDARTTIEESEANLSELDPDQMKTRIKEYNASVKEALRLFHLHNHPQSMIHLQYSSAIRKAMRNATEREFSTMSTGAAATLIGLLRRIHRFVQNFPVLDRIYYAMIMTPHQERKDLVKKVRERLLESEKAKSETVEKMPSKEIWTVNKLLDLIDKKKQNDGYPVWKEEVLPGFLYLPTYLVSILGDIFADCSRSLVLQKHIRLSELVEGHLNQELHNELRDDLLSDETKEEFKGFLQDLAEKHVRVVQEKHIVDLMGKSPLEHRLLMTSRSLQPHNSGPSSS</sequence>